<evidence type="ECO:0000313" key="7">
    <source>
        <dbReference type="Proteomes" id="UP000292085"/>
    </source>
</evidence>
<evidence type="ECO:0000313" key="6">
    <source>
        <dbReference type="EMBL" id="RZF65720.1"/>
    </source>
</evidence>
<evidence type="ECO:0008006" key="8">
    <source>
        <dbReference type="Google" id="ProtNLM"/>
    </source>
</evidence>
<feature type="transmembrane region" description="Helical" evidence="5">
    <location>
        <begin position="127"/>
        <end position="154"/>
    </location>
</feature>
<sequence length="225" mass="23772">MIRAFFLSIGQFGDRAFLIVFAKSLAITFALFALLGGGAWMWAQSLAATQGADGWLSALAGFAALLAVFAAGWLLFRAIAIGVMMVFAEEIVVAVERKHYPQALAEARHVGMGRAALMGLGSAVRAVLVNIVVLPLYVVLLVTGVGTIALFLVVNGWLLGRDLAEMVAARHLPAAAMRGWRASTRLERFTLGVAGTGLFMVPIVNLVAPVLGAAMATHLFHGEKA</sequence>
<evidence type="ECO:0000256" key="1">
    <source>
        <dbReference type="ARBA" id="ARBA00004141"/>
    </source>
</evidence>
<dbReference type="Pfam" id="PF07264">
    <property type="entry name" value="EI24"/>
    <property type="match status" value="1"/>
</dbReference>
<keyword evidence="3 5" id="KW-1133">Transmembrane helix</keyword>
<keyword evidence="7" id="KW-1185">Reference proteome</keyword>
<gene>
    <name evidence="6" type="ORF">EWE75_05145</name>
</gene>
<comment type="subcellular location">
    <subcellularLocation>
        <location evidence="1">Membrane</location>
        <topology evidence="1">Multi-pass membrane protein</topology>
    </subcellularLocation>
</comment>
<keyword evidence="4 5" id="KW-0472">Membrane</keyword>
<dbReference type="OrthoDB" id="5421146at2"/>
<evidence type="ECO:0000256" key="5">
    <source>
        <dbReference type="SAM" id="Phobius"/>
    </source>
</evidence>
<comment type="caution">
    <text evidence="6">The sequence shown here is derived from an EMBL/GenBank/DDBJ whole genome shotgun (WGS) entry which is preliminary data.</text>
</comment>
<accession>A0A4Q6XYZ6</accession>
<keyword evidence="2 5" id="KW-0812">Transmembrane</keyword>
<feature type="transmembrane region" description="Helical" evidence="5">
    <location>
        <begin position="55"/>
        <end position="76"/>
    </location>
</feature>
<protein>
    <recommendedName>
        <fullName evidence="8">EI24 domain-containing protein</fullName>
    </recommendedName>
</protein>
<evidence type="ECO:0000256" key="4">
    <source>
        <dbReference type="ARBA" id="ARBA00023136"/>
    </source>
</evidence>
<evidence type="ECO:0000256" key="3">
    <source>
        <dbReference type="ARBA" id="ARBA00022989"/>
    </source>
</evidence>
<dbReference type="InterPro" id="IPR059112">
    <property type="entry name" value="CysZ/EI24"/>
</dbReference>
<proteinExistence type="predicted"/>
<name>A0A4Q6XYZ6_9SPHN</name>
<organism evidence="6 7">
    <name type="scientific">Sphingomonas populi</name>
    <dbReference type="NCBI Taxonomy" id="2484750"/>
    <lineage>
        <taxon>Bacteria</taxon>
        <taxon>Pseudomonadati</taxon>
        <taxon>Pseudomonadota</taxon>
        <taxon>Alphaproteobacteria</taxon>
        <taxon>Sphingomonadales</taxon>
        <taxon>Sphingomonadaceae</taxon>
        <taxon>Sphingomonas</taxon>
    </lineage>
</organism>
<dbReference type="EMBL" id="SGIS01000005">
    <property type="protein sequence ID" value="RZF65720.1"/>
    <property type="molecule type" value="Genomic_DNA"/>
</dbReference>
<dbReference type="Proteomes" id="UP000292085">
    <property type="component" value="Unassembled WGS sequence"/>
</dbReference>
<evidence type="ECO:0000256" key="2">
    <source>
        <dbReference type="ARBA" id="ARBA00022692"/>
    </source>
</evidence>
<feature type="transmembrane region" description="Helical" evidence="5">
    <location>
        <begin position="198"/>
        <end position="220"/>
    </location>
</feature>
<dbReference type="AlphaFoldDB" id="A0A4Q6XYZ6"/>
<reference evidence="6 7" key="1">
    <citation type="submission" date="2019-02" db="EMBL/GenBank/DDBJ databases">
        <authorList>
            <person name="Li Y."/>
        </authorList>
    </citation>
    <scope>NUCLEOTIDE SEQUENCE [LARGE SCALE GENOMIC DNA]</scope>
    <source>
        <strain evidence="6 7">3-7</strain>
    </source>
</reference>
<feature type="transmembrane region" description="Helical" evidence="5">
    <location>
        <begin position="20"/>
        <end position="43"/>
    </location>
</feature>